<dbReference type="EMBL" id="LDRT01000033">
    <property type="protein sequence ID" value="KTR95357.1"/>
    <property type="molecule type" value="Genomic_DNA"/>
</dbReference>
<comment type="caution">
    <text evidence="1">The sequence shown here is derived from an EMBL/GenBank/DDBJ whole genome shotgun (WGS) entry which is preliminary data.</text>
</comment>
<gene>
    <name evidence="1" type="ORF">NS220_06005</name>
</gene>
<proteinExistence type="predicted"/>
<name>A0A147EYZ4_MICTE</name>
<dbReference type="PATRIC" id="fig|2033.6.peg.2174"/>
<organism evidence="1 2">
    <name type="scientific">Microbacterium testaceum</name>
    <name type="common">Aureobacterium testaceum</name>
    <name type="synonym">Brevibacterium testaceum</name>
    <dbReference type="NCBI Taxonomy" id="2033"/>
    <lineage>
        <taxon>Bacteria</taxon>
        <taxon>Bacillati</taxon>
        <taxon>Actinomycetota</taxon>
        <taxon>Actinomycetes</taxon>
        <taxon>Micrococcales</taxon>
        <taxon>Microbacteriaceae</taxon>
        <taxon>Microbacterium</taxon>
    </lineage>
</organism>
<reference evidence="1 2" key="1">
    <citation type="journal article" date="2016" name="Front. Microbiol.">
        <title>Genomic Resource of Rice Seed Associated Bacteria.</title>
        <authorList>
            <person name="Midha S."/>
            <person name="Bansal K."/>
            <person name="Sharma S."/>
            <person name="Kumar N."/>
            <person name="Patil P.P."/>
            <person name="Chaudhry V."/>
            <person name="Patil P.B."/>
        </authorList>
    </citation>
    <scope>NUCLEOTIDE SEQUENCE [LARGE SCALE GENOMIC DNA]</scope>
    <source>
        <strain evidence="1 2">NS220</strain>
    </source>
</reference>
<dbReference type="OrthoDB" id="9930456at2"/>
<dbReference type="RefSeq" id="WP_058623175.1">
    <property type="nucleotide sequence ID" value="NZ_LDRT01000033.1"/>
</dbReference>
<evidence type="ECO:0000313" key="2">
    <source>
        <dbReference type="Proteomes" id="UP000075025"/>
    </source>
</evidence>
<evidence type="ECO:0000313" key="1">
    <source>
        <dbReference type="EMBL" id="KTR95357.1"/>
    </source>
</evidence>
<sequence>MNHRTVLERADHSGFHMVVNGRHPVGYCADHAPHETEAEARECFGQYQRDRVRERGQASWTTCMLKGCTAPARRVFEIEGDGYALAVLCEEHATKENAMQVMHLDGPAGDAWFS</sequence>
<dbReference type="Proteomes" id="UP000075025">
    <property type="component" value="Unassembled WGS sequence"/>
</dbReference>
<dbReference type="AlphaFoldDB" id="A0A147EYZ4"/>
<protein>
    <submittedName>
        <fullName evidence="1">Uncharacterized protein</fullName>
    </submittedName>
</protein>
<accession>A0A147EYZ4</accession>